<dbReference type="AlphaFoldDB" id="A0A165FCZ7"/>
<keyword evidence="4" id="KW-1185">Reference proteome</keyword>
<feature type="region of interest" description="Disordered" evidence="1">
    <location>
        <begin position="186"/>
        <end position="212"/>
    </location>
</feature>
<feature type="transmembrane region" description="Helical" evidence="2">
    <location>
        <begin position="68"/>
        <end position="88"/>
    </location>
</feature>
<proteinExistence type="predicted"/>
<keyword evidence="2" id="KW-0472">Membrane</keyword>
<reference evidence="3 4" key="1">
    <citation type="journal article" date="2016" name="Mol. Biol. Evol.">
        <title>Comparative Genomics of Early-Diverging Mushroom-Forming Fungi Provides Insights into the Origins of Lignocellulose Decay Capabilities.</title>
        <authorList>
            <person name="Nagy L.G."/>
            <person name="Riley R."/>
            <person name="Tritt A."/>
            <person name="Adam C."/>
            <person name="Daum C."/>
            <person name="Floudas D."/>
            <person name="Sun H."/>
            <person name="Yadav J.S."/>
            <person name="Pangilinan J."/>
            <person name="Larsson K.H."/>
            <person name="Matsuura K."/>
            <person name="Barry K."/>
            <person name="Labutti K."/>
            <person name="Kuo R."/>
            <person name="Ohm R.A."/>
            <person name="Bhattacharya S.S."/>
            <person name="Shirouzu T."/>
            <person name="Yoshinaga Y."/>
            <person name="Martin F.M."/>
            <person name="Grigoriev I.V."/>
            <person name="Hibbett D.S."/>
        </authorList>
    </citation>
    <scope>NUCLEOTIDE SEQUENCE [LARGE SCALE GENOMIC DNA]</scope>
    <source>
        <strain evidence="3 4">93-53</strain>
    </source>
</reference>
<evidence type="ECO:0008006" key="5">
    <source>
        <dbReference type="Google" id="ProtNLM"/>
    </source>
</evidence>
<evidence type="ECO:0000313" key="3">
    <source>
        <dbReference type="EMBL" id="KZT08783.1"/>
    </source>
</evidence>
<sequence length="212" mass="23962">MEGWRDHLHFSFLGEHVLLPNLHVDSLWKFVIASILAIVVCATERLLTYAITKQWGPTSIRQSRMRTALWRAFLYWFVTFDRLMYMLIAMTFNVGLITVTVTTLSVGQFVIEYIEMPCNSTSDQENVNLKEPLLSSSQYDEHSSADSYPPPMPFPQRRARSKPHNIYIHPSDSNFVRAEAAVEQLGLPGTPPLTSASSWQANQARGATDVSG</sequence>
<keyword evidence="2" id="KW-0812">Transmembrane</keyword>
<feature type="compositionally biased region" description="Polar residues" evidence="1">
    <location>
        <begin position="192"/>
        <end position="212"/>
    </location>
</feature>
<name>A0A165FCZ7_9APHY</name>
<dbReference type="Proteomes" id="UP000076871">
    <property type="component" value="Unassembled WGS sequence"/>
</dbReference>
<keyword evidence="2" id="KW-1133">Transmembrane helix</keyword>
<dbReference type="GeneID" id="63827668"/>
<accession>A0A165FCZ7</accession>
<evidence type="ECO:0000313" key="4">
    <source>
        <dbReference type="Proteomes" id="UP000076871"/>
    </source>
</evidence>
<organism evidence="3 4">
    <name type="scientific">Laetiporus sulphureus 93-53</name>
    <dbReference type="NCBI Taxonomy" id="1314785"/>
    <lineage>
        <taxon>Eukaryota</taxon>
        <taxon>Fungi</taxon>
        <taxon>Dikarya</taxon>
        <taxon>Basidiomycota</taxon>
        <taxon>Agaricomycotina</taxon>
        <taxon>Agaricomycetes</taxon>
        <taxon>Polyporales</taxon>
        <taxon>Laetiporus</taxon>
    </lineage>
</organism>
<evidence type="ECO:0000256" key="2">
    <source>
        <dbReference type="SAM" id="Phobius"/>
    </source>
</evidence>
<dbReference type="InParanoid" id="A0A165FCZ7"/>
<feature type="region of interest" description="Disordered" evidence="1">
    <location>
        <begin position="139"/>
        <end position="159"/>
    </location>
</feature>
<dbReference type="EMBL" id="KV427614">
    <property type="protein sequence ID" value="KZT08783.1"/>
    <property type="molecule type" value="Genomic_DNA"/>
</dbReference>
<protein>
    <recommendedName>
        <fullName evidence="5">Copper transporter</fullName>
    </recommendedName>
</protein>
<evidence type="ECO:0000256" key="1">
    <source>
        <dbReference type="SAM" id="MobiDB-lite"/>
    </source>
</evidence>
<gene>
    <name evidence="3" type="ORF">LAESUDRAFT_735893</name>
</gene>
<feature type="transmembrane region" description="Helical" evidence="2">
    <location>
        <begin position="27"/>
        <end position="47"/>
    </location>
</feature>
<dbReference type="OrthoDB" id="73901at2759"/>
<dbReference type="RefSeq" id="XP_040766523.1">
    <property type="nucleotide sequence ID" value="XM_040910639.1"/>
</dbReference>